<dbReference type="AlphaFoldDB" id="A0A9P5H8K7"/>
<protein>
    <submittedName>
        <fullName evidence="1">Uncharacterized protein</fullName>
    </submittedName>
</protein>
<gene>
    <name evidence="1" type="ORF">G7Z17_g7705</name>
</gene>
<comment type="caution">
    <text evidence="1">The sequence shown here is derived from an EMBL/GenBank/DDBJ whole genome shotgun (WGS) entry which is preliminary data.</text>
</comment>
<proteinExistence type="predicted"/>
<evidence type="ECO:0000313" key="2">
    <source>
        <dbReference type="Proteomes" id="UP000722485"/>
    </source>
</evidence>
<dbReference type="Proteomes" id="UP000722485">
    <property type="component" value="Unassembled WGS sequence"/>
</dbReference>
<reference evidence="1" key="1">
    <citation type="submission" date="2020-03" db="EMBL/GenBank/DDBJ databases">
        <title>Draft Genome Sequence of Cylindrodendrum hubeiense.</title>
        <authorList>
            <person name="Buettner E."/>
            <person name="Kellner H."/>
        </authorList>
    </citation>
    <scope>NUCLEOTIDE SEQUENCE</scope>
    <source>
        <strain evidence="1">IHI 201604</strain>
    </source>
</reference>
<evidence type="ECO:0000313" key="1">
    <source>
        <dbReference type="EMBL" id="KAF7547494.1"/>
    </source>
</evidence>
<sequence length="139" mass="14952">MTLTAHIRLAEEVTARICPVLLCRPRPGRRSPDPHDQAHRIERRAIAATTASSEAGRGWYEEGGTAESYAASQIVPWLAVTAAGIVEVLLSQDIVMGHAAPTPGEEGGLEAWAVHIGRALLARDDRVALHIRAHTRAAK</sequence>
<accession>A0A9P5H8K7</accession>
<dbReference type="EMBL" id="JAANBB010000177">
    <property type="protein sequence ID" value="KAF7547494.1"/>
    <property type="molecule type" value="Genomic_DNA"/>
</dbReference>
<keyword evidence="2" id="KW-1185">Reference proteome</keyword>
<name>A0A9P5H8K7_9HYPO</name>
<organism evidence="1 2">
    <name type="scientific">Cylindrodendrum hubeiense</name>
    <dbReference type="NCBI Taxonomy" id="595255"/>
    <lineage>
        <taxon>Eukaryota</taxon>
        <taxon>Fungi</taxon>
        <taxon>Dikarya</taxon>
        <taxon>Ascomycota</taxon>
        <taxon>Pezizomycotina</taxon>
        <taxon>Sordariomycetes</taxon>
        <taxon>Hypocreomycetidae</taxon>
        <taxon>Hypocreales</taxon>
        <taxon>Nectriaceae</taxon>
        <taxon>Cylindrodendrum</taxon>
    </lineage>
</organism>